<dbReference type="Pfam" id="PF16016">
    <property type="entry name" value="VASt"/>
    <property type="match status" value="1"/>
</dbReference>
<keyword evidence="4 7" id="KW-1133">Transmembrane helix</keyword>
<keyword evidence="5 7" id="KW-0472">Membrane</keyword>
<dbReference type="InterPro" id="IPR011993">
    <property type="entry name" value="PH-like_dom_sf"/>
</dbReference>
<dbReference type="InParanoid" id="A0A165CXB3"/>
<proteinExistence type="inferred from homology"/>
<dbReference type="PANTHER" id="PTHR23319:SF4">
    <property type="entry name" value="GRAM DOMAIN CONTAINING 1B, ISOFORM E"/>
    <property type="match status" value="1"/>
</dbReference>
<sequence length="1028" mass="109965">MPSIFSRGVTPSTANLNDAAEGPPAWTSDNTAPNSAVSTGDSAHNNTDDHPTAGPTFTVTVQDDQGHLSHPPASPASSAYGSRLSRVASIASSTSNRSRGRSPSPSPSTSRTSLNPIDDSPESTLSKTSRRLSNIFPGSLKKKLENATPDNWADDNPTPIAQPAAAPLATAGGALTPSSTSFSLSSTKSRSSRSRASSISIPASPLQPPPLPPRQRNASIASSVSVQPPPLSASTSSTMSATEVATPFSAISPPPTNHYDPSLPPTSGGPYMQNSASTSALSRSSSRRSQSSTKESKAWRRPSQSASAPNTTRKRGTSANSNMGIAALASSSLNLSAGMGGAPPPVVSPPSASTNTNSSTAVSSPTNSLRPPSSRHYRTRSQSLSGSEDGDDDDLSPDALSMELEDEDIPSITGFAVASMKRQQDFHDLFPEVGQDDYLIEDYGCALQREILIQGRLYISENHASFHANIFGWITNFVIPFHSIVQLEKKMTAFVIPNAIGITTTNDTKYTFASFLSRDTTYDVMMNVWRLSRPGAESAGNSYREGSLLEDDDSDMDYESQLSKSHGPEDHVQTAAAGSPPNPSDVLTPTPANSKTVGNARSPTPGSMSHHLHHPTSKRAYSHIKPHRATQCACSKRGEHYSEVCMDAAFPGTLESIYNLMFASGFVKDFMTDEQGLKDLQISDWKPESTGSHLLSRQMTYIKPLTASIGPRQTKCELRDETLYVDFDDYVTMMTTTQTPDVPSGGVFAVKTRTCLTWAGPTSTRVLVTTTVEWSGRSFIKSIIDKSALDGQRTYHRDLEKAMRNYISEHRGEFVAEGTAADTTPASPVEPLTPPPEILCAPTGVSPKEHSNNRAKIDGMRGLQWILDTATGTGNVAQQSFWGAIDLIGDIIEDWNWTTVLALVVFFLIVSNVWTLLSLRQAATREELTKLRQAEYGRVSGLYGGQGSSGASGVAAEDEKTAAASVAAEAVKVFLEEMAGASRQNGQIVLSPPGETISTKEEVAIILKALDEIENRVKRVKESLSELD</sequence>
<keyword evidence="10" id="KW-1185">Reference proteome</keyword>
<evidence type="ECO:0000256" key="5">
    <source>
        <dbReference type="ARBA" id="ARBA00023136"/>
    </source>
</evidence>
<name>A0A165CXB3_9BASI</name>
<dbReference type="GO" id="GO:0005739">
    <property type="term" value="C:mitochondrion"/>
    <property type="evidence" value="ECO:0007669"/>
    <property type="project" value="TreeGrafter"/>
</dbReference>
<evidence type="ECO:0000256" key="4">
    <source>
        <dbReference type="ARBA" id="ARBA00022989"/>
    </source>
</evidence>
<organism evidence="9 10">
    <name type="scientific">Calocera cornea HHB12733</name>
    <dbReference type="NCBI Taxonomy" id="1353952"/>
    <lineage>
        <taxon>Eukaryota</taxon>
        <taxon>Fungi</taxon>
        <taxon>Dikarya</taxon>
        <taxon>Basidiomycota</taxon>
        <taxon>Agaricomycotina</taxon>
        <taxon>Dacrymycetes</taxon>
        <taxon>Dacrymycetales</taxon>
        <taxon>Dacrymycetaceae</taxon>
        <taxon>Calocera</taxon>
    </lineage>
</organism>
<evidence type="ECO:0000256" key="6">
    <source>
        <dbReference type="SAM" id="MobiDB-lite"/>
    </source>
</evidence>
<dbReference type="InterPro" id="IPR004182">
    <property type="entry name" value="GRAM"/>
</dbReference>
<dbReference type="GO" id="GO:0005789">
    <property type="term" value="C:endoplasmic reticulum membrane"/>
    <property type="evidence" value="ECO:0007669"/>
    <property type="project" value="TreeGrafter"/>
</dbReference>
<feature type="compositionally biased region" description="Polar residues" evidence="6">
    <location>
        <begin position="585"/>
        <end position="607"/>
    </location>
</feature>
<dbReference type="PANTHER" id="PTHR23319">
    <property type="entry name" value="GRAM DOMAIN CONTAINING 1B, ISOFORM E"/>
    <property type="match status" value="1"/>
</dbReference>
<dbReference type="GO" id="GO:0120015">
    <property type="term" value="F:sterol transfer activity"/>
    <property type="evidence" value="ECO:0007669"/>
    <property type="project" value="TreeGrafter"/>
</dbReference>
<evidence type="ECO:0000256" key="3">
    <source>
        <dbReference type="ARBA" id="ARBA00022692"/>
    </source>
</evidence>
<feature type="compositionally biased region" description="Low complexity" evidence="6">
    <location>
        <begin position="92"/>
        <end position="113"/>
    </location>
</feature>
<dbReference type="STRING" id="1353952.A0A165CXB3"/>
<feature type="compositionally biased region" description="Low complexity" evidence="6">
    <location>
        <begin position="275"/>
        <end position="293"/>
    </location>
</feature>
<evidence type="ECO:0000313" key="9">
    <source>
        <dbReference type="EMBL" id="KZT51598.1"/>
    </source>
</evidence>
<dbReference type="GO" id="GO:0140268">
    <property type="term" value="C:endoplasmic reticulum-plasma membrane contact site"/>
    <property type="evidence" value="ECO:0007669"/>
    <property type="project" value="TreeGrafter"/>
</dbReference>
<evidence type="ECO:0000256" key="2">
    <source>
        <dbReference type="ARBA" id="ARBA00006582"/>
    </source>
</evidence>
<feature type="compositionally biased region" description="Low complexity" evidence="6">
    <location>
        <begin position="232"/>
        <end position="246"/>
    </location>
</feature>
<dbReference type="SMART" id="SM00568">
    <property type="entry name" value="GRAM"/>
    <property type="match status" value="1"/>
</dbReference>
<feature type="region of interest" description="Disordered" evidence="6">
    <location>
        <begin position="1"/>
        <end position="321"/>
    </location>
</feature>
<reference evidence="9 10" key="1">
    <citation type="journal article" date="2016" name="Mol. Biol. Evol.">
        <title>Comparative Genomics of Early-Diverging Mushroom-Forming Fungi Provides Insights into the Origins of Lignocellulose Decay Capabilities.</title>
        <authorList>
            <person name="Nagy L.G."/>
            <person name="Riley R."/>
            <person name="Tritt A."/>
            <person name="Adam C."/>
            <person name="Daum C."/>
            <person name="Floudas D."/>
            <person name="Sun H."/>
            <person name="Yadav J.S."/>
            <person name="Pangilinan J."/>
            <person name="Larsson K.H."/>
            <person name="Matsuura K."/>
            <person name="Barry K."/>
            <person name="Labutti K."/>
            <person name="Kuo R."/>
            <person name="Ohm R.A."/>
            <person name="Bhattacharya S.S."/>
            <person name="Shirouzu T."/>
            <person name="Yoshinaga Y."/>
            <person name="Martin F.M."/>
            <person name="Grigoriev I.V."/>
            <person name="Hibbett D.S."/>
        </authorList>
    </citation>
    <scope>NUCLEOTIDE SEQUENCE [LARGE SCALE GENOMIC DNA]</scope>
    <source>
        <strain evidence="9 10">HHB12733</strain>
    </source>
</reference>
<dbReference type="GO" id="GO:0032541">
    <property type="term" value="C:cortical endoplasmic reticulum"/>
    <property type="evidence" value="ECO:0007669"/>
    <property type="project" value="TreeGrafter"/>
</dbReference>
<evidence type="ECO:0000259" key="8">
    <source>
        <dbReference type="PROSITE" id="PS51778"/>
    </source>
</evidence>
<dbReference type="InterPro" id="IPR051482">
    <property type="entry name" value="Cholesterol_transport"/>
</dbReference>
<feature type="compositionally biased region" description="Polar residues" evidence="6">
    <location>
        <begin position="302"/>
        <end position="321"/>
    </location>
</feature>
<feature type="compositionally biased region" description="Low complexity" evidence="6">
    <location>
        <begin position="157"/>
        <end position="204"/>
    </location>
</feature>
<dbReference type="PROSITE" id="PS51778">
    <property type="entry name" value="VAST"/>
    <property type="match status" value="1"/>
</dbReference>
<evidence type="ECO:0000313" key="10">
    <source>
        <dbReference type="Proteomes" id="UP000076842"/>
    </source>
</evidence>
<dbReference type="GO" id="GO:0005886">
    <property type="term" value="C:plasma membrane"/>
    <property type="evidence" value="ECO:0007669"/>
    <property type="project" value="TreeGrafter"/>
</dbReference>
<accession>A0A165CXB3</accession>
<comment type="similarity">
    <text evidence="2">Belongs to the YSP2 family.</text>
</comment>
<feature type="transmembrane region" description="Helical" evidence="7">
    <location>
        <begin position="895"/>
        <end position="917"/>
    </location>
</feature>
<protein>
    <recommendedName>
        <fullName evidence="8">VASt domain-containing protein</fullName>
    </recommendedName>
</protein>
<feature type="compositionally biased region" description="Polar residues" evidence="6">
    <location>
        <begin position="27"/>
        <end position="45"/>
    </location>
</feature>
<dbReference type="GO" id="GO:0032934">
    <property type="term" value="F:sterol binding"/>
    <property type="evidence" value="ECO:0007669"/>
    <property type="project" value="TreeGrafter"/>
</dbReference>
<feature type="compositionally biased region" description="Low complexity" evidence="6">
    <location>
        <begin position="349"/>
        <end position="368"/>
    </location>
</feature>
<feature type="compositionally biased region" description="Acidic residues" evidence="6">
    <location>
        <begin position="548"/>
        <end position="558"/>
    </location>
</feature>
<dbReference type="EMBL" id="KV424100">
    <property type="protein sequence ID" value="KZT51598.1"/>
    <property type="molecule type" value="Genomic_DNA"/>
</dbReference>
<dbReference type="Pfam" id="PF02893">
    <property type="entry name" value="GRAM"/>
    <property type="match status" value="1"/>
</dbReference>
<feature type="region of interest" description="Disordered" evidence="6">
    <location>
        <begin position="536"/>
        <end position="624"/>
    </location>
</feature>
<comment type="subcellular location">
    <subcellularLocation>
        <location evidence="1">Membrane</location>
        <topology evidence="1">Single-pass membrane protein</topology>
    </subcellularLocation>
</comment>
<dbReference type="InterPro" id="IPR031968">
    <property type="entry name" value="VASt"/>
</dbReference>
<evidence type="ECO:0000256" key="1">
    <source>
        <dbReference type="ARBA" id="ARBA00004167"/>
    </source>
</evidence>
<dbReference type="Gene3D" id="2.30.29.30">
    <property type="entry name" value="Pleckstrin-homology domain (PH domain)/Phosphotyrosine-binding domain (PTB)"/>
    <property type="match status" value="1"/>
</dbReference>
<dbReference type="CDD" id="cd13220">
    <property type="entry name" value="PH-GRAM_GRAMDC"/>
    <property type="match status" value="1"/>
</dbReference>
<feature type="region of interest" description="Disordered" evidence="6">
    <location>
        <begin position="337"/>
        <end position="398"/>
    </location>
</feature>
<feature type="domain" description="VASt" evidence="8">
    <location>
        <begin position="640"/>
        <end position="811"/>
    </location>
</feature>
<dbReference type="GO" id="GO:0032366">
    <property type="term" value="P:intracellular sterol transport"/>
    <property type="evidence" value="ECO:0007669"/>
    <property type="project" value="TreeGrafter"/>
</dbReference>
<feature type="compositionally biased region" description="Basic residues" evidence="6">
    <location>
        <begin position="610"/>
        <end position="624"/>
    </location>
</feature>
<dbReference type="AlphaFoldDB" id="A0A165CXB3"/>
<keyword evidence="3 7" id="KW-0812">Transmembrane</keyword>
<gene>
    <name evidence="9" type="ORF">CALCODRAFT_503310</name>
</gene>
<evidence type="ECO:0000256" key="7">
    <source>
        <dbReference type="SAM" id="Phobius"/>
    </source>
</evidence>
<dbReference type="Proteomes" id="UP000076842">
    <property type="component" value="Unassembled WGS sequence"/>
</dbReference>
<dbReference type="OrthoDB" id="2162691at2759"/>